<reference evidence="1 2" key="1">
    <citation type="submission" date="2019-07" db="EMBL/GenBank/DDBJ databases">
        <title>Whole genome shotgun sequence of Cellulomonas composti NBRC 100758.</title>
        <authorList>
            <person name="Hosoyama A."/>
            <person name="Uohara A."/>
            <person name="Ohji S."/>
            <person name="Ichikawa N."/>
        </authorList>
    </citation>
    <scope>NUCLEOTIDE SEQUENCE [LARGE SCALE GENOMIC DNA]</scope>
    <source>
        <strain evidence="1 2">NBRC 100758</strain>
    </source>
</reference>
<evidence type="ECO:0000313" key="1">
    <source>
        <dbReference type="EMBL" id="GEL93403.1"/>
    </source>
</evidence>
<sequence>MTVDVQERAAHARLVLARAEQRTGARSIVRPDVEQDRAEVGRAGDVEQDQGTPRVSLLTAERPPLPVPVELAPLLPDGLRRGATTVVAGSTSLVLAVLAAACSGGAWAAVVGQPTLGLLAAAQAGVGLDRLAVVPAPGADCARVLAALLDGMDVVVAGPEARLVDADRRRLSARVRERGAVLLAAQPWPGADTVLTAGPGRWTGVGDGQGRLRTHAVRVTRSGRSSASSPAWVDLTLPLSGEVGTRSTTQKVAQSAAQATVLAAGRPDLRLVG</sequence>
<organism evidence="1 2">
    <name type="scientific">Cellulomonas composti</name>
    <dbReference type="NCBI Taxonomy" id="266130"/>
    <lineage>
        <taxon>Bacteria</taxon>
        <taxon>Bacillati</taxon>
        <taxon>Actinomycetota</taxon>
        <taxon>Actinomycetes</taxon>
        <taxon>Micrococcales</taxon>
        <taxon>Cellulomonadaceae</taxon>
        <taxon>Cellulomonas</taxon>
    </lineage>
</organism>
<dbReference type="OrthoDB" id="3873597at2"/>
<proteinExistence type="predicted"/>
<protein>
    <submittedName>
        <fullName evidence="1">Uncharacterized protein</fullName>
    </submittedName>
</protein>
<comment type="caution">
    <text evidence="1">The sequence shown here is derived from an EMBL/GenBank/DDBJ whole genome shotgun (WGS) entry which is preliminary data.</text>
</comment>
<evidence type="ECO:0000313" key="2">
    <source>
        <dbReference type="Proteomes" id="UP000321720"/>
    </source>
</evidence>
<name>A0A511J6S4_9CELL</name>
<keyword evidence="2" id="KW-1185">Reference proteome</keyword>
<dbReference type="RefSeq" id="WP_146840985.1">
    <property type="nucleotide sequence ID" value="NZ_BJWG01000001.1"/>
</dbReference>
<accession>A0A511J6S4</accession>
<gene>
    <name evidence="1" type="ORF">CCO02nite_00610</name>
</gene>
<dbReference type="Proteomes" id="UP000321720">
    <property type="component" value="Unassembled WGS sequence"/>
</dbReference>
<dbReference type="EMBL" id="BJWG01000001">
    <property type="protein sequence ID" value="GEL93403.1"/>
    <property type="molecule type" value="Genomic_DNA"/>
</dbReference>
<dbReference type="AlphaFoldDB" id="A0A511J6S4"/>